<sequence length="129" mass="13874">MWKLVAVLQAGAVRRPSTLFKPHLYVPKTSGPTLLPPFPPKTRKSKHPNPPPSTLPIPVAFSPAPKSTPADPPLENEARASASLDAHPSTAPAASNCVRTPRLFSQLHTGCATYCNKPHAHVRNPDQPQ</sequence>
<dbReference type="AlphaFoldDB" id="A0A6A6YI03"/>
<keyword evidence="3" id="KW-1185">Reference proteome</keyword>
<dbReference type="GeneID" id="54461170"/>
<evidence type="ECO:0000256" key="1">
    <source>
        <dbReference type="SAM" id="MobiDB-lite"/>
    </source>
</evidence>
<reference evidence="2 4" key="1">
    <citation type="journal article" date="2020" name="Stud. Mycol.">
        <title>101 Dothideomycetes genomes: a test case for predicting lifestyles and emergence of pathogens.</title>
        <authorList>
            <person name="Haridas S."/>
            <person name="Albert R."/>
            <person name="Binder M."/>
            <person name="Bloem J."/>
            <person name="Labutti K."/>
            <person name="Salamov A."/>
            <person name="Andreopoulos B."/>
            <person name="Baker S."/>
            <person name="Barry K."/>
            <person name="Bills G."/>
            <person name="Bluhm B."/>
            <person name="Cannon C."/>
            <person name="Castanera R."/>
            <person name="Culley D."/>
            <person name="Daum C."/>
            <person name="Ezra D."/>
            <person name="Gonzalez J."/>
            <person name="Henrissat B."/>
            <person name="Kuo A."/>
            <person name="Liang C."/>
            <person name="Lipzen A."/>
            <person name="Lutzoni F."/>
            <person name="Magnuson J."/>
            <person name="Mondo S."/>
            <person name="Nolan M."/>
            <person name="Ohm R."/>
            <person name="Pangilinan J."/>
            <person name="Park H.-J."/>
            <person name="Ramirez L."/>
            <person name="Alfaro M."/>
            <person name="Sun H."/>
            <person name="Tritt A."/>
            <person name="Yoshinaga Y."/>
            <person name="Zwiers L.-H."/>
            <person name="Turgeon B."/>
            <person name="Goodwin S."/>
            <person name="Spatafora J."/>
            <person name="Crous P."/>
            <person name="Grigoriev I."/>
        </authorList>
    </citation>
    <scope>NUCLEOTIDE SEQUENCE</scope>
    <source>
        <strain evidence="2 4">CBS 304.34</strain>
    </source>
</reference>
<feature type="region of interest" description="Disordered" evidence="1">
    <location>
        <begin position="23"/>
        <end position="95"/>
    </location>
</feature>
<gene>
    <name evidence="2 4" type="ORF">BDZ99DRAFT_464293</name>
</gene>
<reference evidence="4" key="3">
    <citation type="submission" date="2025-04" db="UniProtKB">
        <authorList>
            <consortium name="RefSeq"/>
        </authorList>
    </citation>
    <scope>IDENTIFICATION</scope>
    <source>
        <strain evidence="4">CBS 304.34</strain>
    </source>
</reference>
<proteinExistence type="predicted"/>
<dbReference type="RefSeq" id="XP_033575374.1">
    <property type="nucleotide sequence ID" value="XM_033720277.1"/>
</dbReference>
<dbReference type="Proteomes" id="UP000504636">
    <property type="component" value="Unplaced"/>
</dbReference>
<evidence type="ECO:0000313" key="4">
    <source>
        <dbReference type="RefSeq" id="XP_033575374.1"/>
    </source>
</evidence>
<evidence type="ECO:0000313" key="3">
    <source>
        <dbReference type="Proteomes" id="UP000504636"/>
    </source>
</evidence>
<reference evidence="4" key="2">
    <citation type="submission" date="2020-04" db="EMBL/GenBank/DDBJ databases">
        <authorList>
            <consortium name="NCBI Genome Project"/>
        </authorList>
    </citation>
    <scope>NUCLEOTIDE SEQUENCE</scope>
    <source>
        <strain evidence="4">CBS 304.34</strain>
    </source>
</reference>
<protein>
    <submittedName>
        <fullName evidence="2 4">Uncharacterized protein</fullName>
    </submittedName>
</protein>
<dbReference type="EMBL" id="MU003703">
    <property type="protein sequence ID" value="KAF2808410.1"/>
    <property type="molecule type" value="Genomic_DNA"/>
</dbReference>
<evidence type="ECO:0000313" key="2">
    <source>
        <dbReference type="EMBL" id="KAF2808410.1"/>
    </source>
</evidence>
<accession>A0A6A6YI03</accession>
<name>A0A6A6YI03_9PEZI</name>
<organism evidence="2">
    <name type="scientific">Mytilinidion resinicola</name>
    <dbReference type="NCBI Taxonomy" id="574789"/>
    <lineage>
        <taxon>Eukaryota</taxon>
        <taxon>Fungi</taxon>
        <taxon>Dikarya</taxon>
        <taxon>Ascomycota</taxon>
        <taxon>Pezizomycotina</taxon>
        <taxon>Dothideomycetes</taxon>
        <taxon>Pleosporomycetidae</taxon>
        <taxon>Mytilinidiales</taxon>
        <taxon>Mytilinidiaceae</taxon>
        <taxon>Mytilinidion</taxon>
    </lineage>
</organism>